<feature type="compositionally biased region" description="Polar residues" evidence="6">
    <location>
        <begin position="431"/>
        <end position="440"/>
    </location>
</feature>
<keyword evidence="8" id="KW-0732">Signal</keyword>
<keyword evidence="5 7" id="KW-0472">Membrane</keyword>
<feature type="transmembrane region" description="Helical" evidence="7">
    <location>
        <begin position="182"/>
        <end position="204"/>
    </location>
</feature>
<evidence type="ECO:0000313" key="10">
    <source>
        <dbReference type="EnsemblProtists" id="EOD36951"/>
    </source>
</evidence>
<dbReference type="RefSeq" id="XP_005789380.1">
    <property type="nucleotide sequence ID" value="XM_005789323.1"/>
</dbReference>
<feature type="transmembrane region" description="Helical" evidence="7">
    <location>
        <begin position="354"/>
        <end position="371"/>
    </location>
</feature>
<evidence type="ECO:0000256" key="8">
    <source>
        <dbReference type="SAM" id="SignalP"/>
    </source>
</evidence>
<dbReference type="InterPro" id="IPR051258">
    <property type="entry name" value="Diverse_Substrate_Transporter"/>
</dbReference>
<proteinExistence type="predicted"/>
<dbReference type="Pfam" id="PF00892">
    <property type="entry name" value="EamA"/>
    <property type="match status" value="1"/>
</dbReference>
<feature type="transmembrane region" description="Helical" evidence="7">
    <location>
        <begin position="83"/>
        <end position="105"/>
    </location>
</feature>
<dbReference type="PaxDb" id="2903-EOD36951"/>
<dbReference type="eggNOG" id="ENOG502S9WD">
    <property type="taxonomic scope" value="Eukaryota"/>
</dbReference>
<feature type="signal peptide" evidence="8">
    <location>
        <begin position="1"/>
        <end position="21"/>
    </location>
</feature>
<dbReference type="HOGENOM" id="CLU_623240_0_0_1"/>
<evidence type="ECO:0000256" key="2">
    <source>
        <dbReference type="ARBA" id="ARBA00022475"/>
    </source>
</evidence>
<protein>
    <recommendedName>
        <fullName evidence="9">EamA domain-containing protein</fullName>
    </recommendedName>
</protein>
<evidence type="ECO:0000256" key="5">
    <source>
        <dbReference type="ARBA" id="ARBA00023136"/>
    </source>
</evidence>
<dbReference type="SUPFAM" id="SSF103481">
    <property type="entry name" value="Multidrug resistance efflux transporter EmrE"/>
    <property type="match status" value="1"/>
</dbReference>
<dbReference type="OMA" id="RTWLACA"/>
<feature type="transmembrane region" description="Helical" evidence="7">
    <location>
        <begin position="216"/>
        <end position="238"/>
    </location>
</feature>
<reference evidence="11" key="1">
    <citation type="journal article" date="2013" name="Nature">
        <title>Pan genome of the phytoplankton Emiliania underpins its global distribution.</title>
        <authorList>
            <person name="Read B.A."/>
            <person name="Kegel J."/>
            <person name="Klute M.J."/>
            <person name="Kuo A."/>
            <person name="Lefebvre S.C."/>
            <person name="Maumus F."/>
            <person name="Mayer C."/>
            <person name="Miller J."/>
            <person name="Monier A."/>
            <person name="Salamov A."/>
            <person name="Young J."/>
            <person name="Aguilar M."/>
            <person name="Claverie J.M."/>
            <person name="Frickenhaus S."/>
            <person name="Gonzalez K."/>
            <person name="Herman E.K."/>
            <person name="Lin Y.C."/>
            <person name="Napier J."/>
            <person name="Ogata H."/>
            <person name="Sarno A.F."/>
            <person name="Shmutz J."/>
            <person name="Schroeder D."/>
            <person name="de Vargas C."/>
            <person name="Verret F."/>
            <person name="von Dassow P."/>
            <person name="Valentin K."/>
            <person name="Van de Peer Y."/>
            <person name="Wheeler G."/>
            <person name="Dacks J.B."/>
            <person name="Delwiche C.F."/>
            <person name="Dyhrman S.T."/>
            <person name="Glockner G."/>
            <person name="John U."/>
            <person name="Richards T."/>
            <person name="Worden A.Z."/>
            <person name="Zhang X."/>
            <person name="Grigoriev I.V."/>
            <person name="Allen A.E."/>
            <person name="Bidle K."/>
            <person name="Borodovsky M."/>
            <person name="Bowler C."/>
            <person name="Brownlee C."/>
            <person name="Cock J.M."/>
            <person name="Elias M."/>
            <person name="Gladyshev V.N."/>
            <person name="Groth M."/>
            <person name="Guda C."/>
            <person name="Hadaegh A."/>
            <person name="Iglesias-Rodriguez M.D."/>
            <person name="Jenkins J."/>
            <person name="Jones B.M."/>
            <person name="Lawson T."/>
            <person name="Leese F."/>
            <person name="Lindquist E."/>
            <person name="Lobanov A."/>
            <person name="Lomsadze A."/>
            <person name="Malik S.B."/>
            <person name="Marsh M.E."/>
            <person name="Mackinder L."/>
            <person name="Mock T."/>
            <person name="Mueller-Roeber B."/>
            <person name="Pagarete A."/>
            <person name="Parker M."/>
            <person name="Probert I."/>
            <person name="Quesneville H."/>
            <person name="Raines C."/>
            <person name="Rensing S.A."/>
            <person name="Riano-Pachon D.M."/>
            <person name="Richier S."/>
            <person name="Rokitta S."/>
            <person name="Shiraiwa Y."/>
            <person name="Soanes D.M."/>
            <person name="van der Giezen M."/>
            <person name="Wahlund T.M."/>
            <person name="Williams B."/>
            <person name="Wilson W."/>
            <person name="Wolfe G."/>
            <person name="Wurch L.L."/>
        </authorList>
    </citation>
    <scope>NUCLEOTIDE SEQUENCE</scope>
</reference>
<reference evidence="10" key="2">
    <citation type="submission" date="2024-10" db="UniProtKB">
        <authorList>
            <consortium name="EnsemblProtists"/>
        </authorList>
    </citation>
    <scope>IDENTIFICATION</scope>
</reference>
<keyword evidence="4 7" id="KW-1133">Transmembrane helix</keyword>
<evidence type="ECO:0000256" key="6">
    <source>
        <dbReference type="SAM" id="MobiDB-lite"/>
    </source>
</evidence>
<dbReference type="GO" id="GO:0005886">
    <property type="term" value="C:plasma membrane"/>
    <property type="evidence" value="ECO:0007669"/>
    <property type="project" value="UniProtKB-SubCell"/>
</dbReference>
<evidence type="ECO:0000256" key="7">
    <source>
        <dbReference type="SAM" id="Phobius"/>
    </source>
</evidence>
<feature type="transmembrane region" description="Helical" evidence="7">
    <location>
        <begin position="323"/>
        <end position="342"/>
    </location>
</feature>
<feature type="region of interest" description="Disordered" evidence="6">
    <location>
        <begin position="397"/>
        <end position="440"/>
    </location>
</feature>
<dbReference type="KEGG" id="ehx:EMIHUDRAFT_98337"/>
<dbReference type="PANTHER" id="PTHR42920">
    <property type="entry name" value="OS03G0707200 PROTEIN-RELATED"/>
    <property type="match status" value="1"/>
</dbReference>
<feature type="transmembrane region" description="Helical" evidence="7">
    <location>
        <begin position="286"/>
        <end position="311"/>
    </location>
</feature>
<keyword evidence="2" id="KW-1003">Cell membrane</keyword>
<dbReference type="InterPro" id="IPR037185">
    <property type="entry name" value="EmrE-like"/>
</dbReference>
<organism evidence="10 11">
    <name type="scientific">Emiliania huxleyi (strain CCMP1516)</name>
    <dbReference type="NCBI Taxonomy" id="280463"/>
    <lineage>
        <taxon>Eukaryota</taxon>
        <taxon>Haptista</taxon>
        <taxon>Haptophyta</taxon>
        <taxon>Prymnesiophyceae</taxon>
        <taxon>Isochrysidales</taxon>
        <taxon>Noelaerhabdaceae</taxon>
        <taxon>Emiliania</taxon>
    </lineage>
</organism>
<accession>A0A0D3KMG6</accession>
<evidence type="ECO:0000259" key="9">
    <source>
        <dbReference type="Pfam" id="PF00892"/>
    </source>
</evidence>
<keyword evidence="11" id="KW-1185">Reference proteome</keyword>
<feature type="transmembrane region" description="Helical" evidence="7">
    <location>
        <begin position="117"/>
        <end position="135"/>
    </location>
</feature>
<evidence type="ECO:0000313" key="11">
    <source>
        <dbReference type="Proteomes" id="UP000013827"/>
    </source>
</evidence>
<evidence type="ECO:0000256" key="3">
    <source>
        <dbReference type="ARBA" id="ARBA00022692"/>
    </source>
</evidence>
<dbReference type="PANTHER" id="PTHR42920:SF23">
    <property type="entry name" value="EAMA DOMAIN-CONTAINING PROTEIN"/>
    <property type="match status" value="1"/>
</dbReference>
<comment type="subcellular location">
    <subcellularLocation>
        <location evidence="1">Cell membrane</location>
        <topology evidence="1">Multi-pass membrane protein</topology>
    </subcellularLocation>
</comment>
<evidence type="ECO:0000256" key="4">
    <source>
        <dbReference type="ARBA" id="ARBA00022989"/>
    </source>
</evidence>
<feature type="chain" id="PRO_5044291874" description="EamA domain-containing protein" evidence="8">
    <location>
        <begin position="22"/>
        <end position="440"/>
    </location>
</feature>
<keyword evidence="3 7" id="KW-0812">Transmembrane</keyword>
<dbReference type="Proteomes" id="UP000013827">
    <property type="component" value="Unassembled WGS sequence"/>
</dbReference>
<evidence type="ECO:0000256" key="1">
    <source>
        <dbReference type="ARBA" id="ARBA00004651"/>
    </source>
</evidence>
<feature type="domain" description="EamA" evidence="9">
    <location>
        <begin position="251"/>
        <end position="393"/>
    </location>
</feature>
<dbReference type="AlphaFoldDB" id="A0A0D3KMG6"/>
<name>A0A0D3KMG6_EMIH1</name>
<dbReference type="EnsemblProtists" id="EOD36951">
    <property type="protein sequence ID" value="EOD36951"/>
    <property type="gene ID" value="EMIHUDRAFT_98337"/>
</dbReference>
<dbReference type="GeneID" id="17282221"/>
<dbReference type="InterPro" id="IPR000620">
    <property type="entry name" value="EamA_dom"/>
</dbReference>
<sequence length="440" mass="44523">MAATAPVRLLVLLCCCAAVHAFAPALAPGSPLRRLAPCREQCCFCPPAERPARCELRLSDAGATPPSPAVAGLGGRTLLKARLMLLATAMLWGTYPVSMKLIYAAPGATLTPIGTTAIRFAVMALAAQVVLLVQARAPAGGGVGGGEGGGGGDTFWRSAFELGAWGCAGTQLNSMGLQQLSAVRVTLILATVNILTPALAAIFGTSDSQRSIPRRTWLACALCLVSTVQVSPASPLVAAAASRLSPPDGCVLAASLCYAMCKVRLGSFVERHPPARLAAGRLQTQALLSFALLGLLGTLGGIHSFGVGALLRWASRVTLRQAALLVGSALLPGVIATLLQAAGQRVVPAASAQPIFALMPVFAALWAFFVLHEPISPNEAMGGLGTVAAAVIASSATPGSPSSAALRASVSADGHSSAAGSTAETAPVPTRSASQRGTEM</sequence>